<dbReference type="Gene3D" id="1.10.12.10">
    <property type="entry name" value="Lyase 2-enoyl-coa Hydratase, Chain A, domain 2"/>
    <property type="match status" value="1"/>
</dbReference>
<sequence>MSEAAKAPETAMPVLLREDKGAIATLTLNRPKARNSLSEELMQALLGEVEKIGADPDLKVIVLKANGPGFCAGHDLKELTAARGEADKGRAYYTHIMKLCSRMMQAIVQCPKPVIAQVHGIATAAGCQLVASCDLAVAADEAKFATPGVNIGLFCSTPMVALSRNVTRKHAMEMLLLGEMIDAARAAEFGLVNRAVSADTLEAEVEKMAATIAAKSRLTVEIGKTAFYEQLEKRLGDAYDYASDVMVHNMLAHDAQEGIGAFIEKRDPVWENR</sequence>
<dbReference type="InterPro" id="IPR052377">
    <property type="entry name" value="Mitochondrial_ECH-domain"/>
</dbReference>
<comment type="caution">
    <text evidence="7">The sequence shown here is derived from an EMBL/GenBank/DDBJ whole genome shotgun (WGS) entry which is preliminary data.</text>
</comment>
<accession>A0A081B7S7</accession>
<dbReference type="InterPro" id="IPR029045">
    <property type="entry name" value="ClpP/crotonase-like_dom_sf"/>
</dbReference>
<name>A0A081B7S7_9HYPH</name>
<dbReference type="AlphaFoldDB" id="A0A081B7S7"/>
<dbReference type="STRING" id="1333998.M2A_0594"/>
<evidence type="ECO:0000256" key="6">
    <source>
        <dbReference type="ARBA" id="ARBA00040545"/>
    </source>
</evidence>
<dbReference type="InterPro" id="IPR001753">
    <property type="entry name" value="Enoyl-CoA_hydra/iso"/>
</dbReference>
<keyword evidence="8" id="KW-1185">Reference proteome</keyword>
<organism evidence="7 8">
    <name type="scientific">Tepidicaulis marinus</name>
    <dbReference type="NCBI Taxonomy" id="1333998"/>
    <lineage>
        <taxon>Bacteria</taxon>
        <taxon>Pseudomonadati</taxon>
        <taxon>Pseudomonadota</taxon>
        <taxon>Alphaproteobacteria</taxon>
        <taxon>Hyphomicrobiales</taxon>
        <taxon>Parvibaculaceae</taxon>
        <taxon>Tepidicaulis</taxon>
    </lineage>
</organism>
<evidence type="ECO:0000256" key="1">
    <source>
        <dbReference type="ARBA" id="ARBA00005254"/>
    </source>
</evidence>
<dbReference type="Proteomes" id="UP000028702">
    <property type="component" value="Unassembled WGS sequence"/>
</dbReference>
<keyword evidence="3" id="KW-0809">Transit peptide</keyword>
<evidence type="ECO:0000313" key="8">
    <source>
        <dbReference type="Proteomes" id="UP000028702"/>
    </source>
</evidence>
<evidence type="ECO:0000256" key="4">
    <source>
        <dbReference type="ARBA" id="ARBA00023098"/>
    </source>
</evidence>
<reference evidence="7 8" key="1">
    <citation type="submission" date="2014-07" db="EMBL/GenBank/DDBJ databases">
        <title>Tepidicaulis marinum gen. nov., sp. nov., a novel marine bacterium denitrifying nitrate to nitrous oxide strictly under microaerobic conditions.</title>
        <authorList>
            <person name="Takeuchi M."/>
            <person name="Yamagishi T."/>
            <person name="Kamagata Y."/>
            <person name="Oshima K."/>
            <person name="Hattori M."/>
            <person name="Katayama T."/>
            <person name="Hanada S."/>
            <person name="Tamaki H."/>
            <person name="Marumo K."/>
            <person name="Maeda H."/>
            <person name="Nedachi M."/>
            <person name="Iwasaki W."/>
            <person name="Suwa Y."/>
            <person name="Sakata S."/>
        </authorList>
    </citation>
    <scope>NUCLEOTIDE SEQUENCE [LARGE SCALE GENOMIC DNA]</scope>
    <source>
        <strain evidence="7 8">MA2</strain>
    </source>
</reference>
<keyword evidence="2" id="KW-0276">Fatty acid metabolism</keyword>
<proteinExistence type="inferred from homology"/>
<dbReference type="eggNOG" id="COG1024">
    <property type="taxonomic scope" value="Bacteria"/>
</dbReference>
<keyword evidence="4" id="KW-0443">Lipid metabolism</keyword>
<dbReference type="Gene3D" id="3.90.226.10">
    <property type="entry name" value="2-enoyl-CoA Hydratase, Chain A, domain 1"/>
    <property type="match status" value="1"/>
</dbReference>
<evidence type="ECO:0000256" key="3">
    <source>
        <dbReference type="ARBA" id="ARBA00022946"/>
    </source>
</evidence>
<comment type="function">
    <text evidence="5">May play a role in fatty acid biosynthesis and insulin sensitivity.</text>
</comment>
<dbReference type="NCBIfam" id="NF006008">
    <property type="entry name" value="PRK08139.1"/>
    <property type="match status" value="1"/>
</dbReference>
<keyword evidence="7" id="KW-0413">Isomerase</keyword>
<dbReference type="Pfam" id="PF00378">
    <property type="entry name" value="ECH_1"/>
    <property type="match status" value="1"/>
</dbReference>
<dbReference type="CDD" id="cd06558">
    <property type="entry name" value="crotonase-like"/>
    <property type="match status" value="1"/>
</dbReference>
<dbReference type="PANTHER" id="PTHR43602">
    <property type="match status" value="1"/>
</dbReference>
<evidence type="ECO:0000256" key="2">
    <source>
        <dbReference type="ARBA" id="ARBA00022832"/>
    </source>
</evidence>
<dbReference type="GO" id="GO:0016836">
    <property type="term" value="F:hydro-lyase activity"/>
    <property type="evidence" value="ECO:0007669"/>
    <property type="project" value="TreeGrafter"/>
</dbReference>
<dbReference type="GO" id="GO:0016853">
    <property type="term" value="F:isomerase activity"/>
    <property type="evidence" value="ECO:0007669"/>
    <property type="project" value="UniProtKB-KW"/>
</dbReference>
<dbReference type="GO" id="GO:0006631">
    <property type="term" value="P:fatty acid metabolic process"/>
    <property type="evidence" value="ECO:0007669"/>
    <property type="project" value="UniProtKB-KW"/>
</dbReference>
<dbReference type="SUPFAM" id="SSF52096">
    <property type="entry name" value="ClpP/crotonase"/>
    <property type="match status" value="1"/>
</dbReference>
<evidence type="ECO:0000256" key="5">
    <source>
        <dbReference type="ARBA" id="ARBA00037410"/>
    </source>
</evidence>
<protein>
    <recommendedName>
        <fullName evidence="6">Enoyl-CoA hydratase domain-containing protein 3, mitochondrial</fullName>
    </recommendedName>
</protein>
<dbReference type="RefSeq" id="WP_045442760.1">
    <property type="nucleotide sequence ID" value="NZ_BBIO01000002.1"/>
</dbReference>
<dbReference type="EMBL" id="BBIO01000002">
    <property type="protein sequence ID" value="GAK44095.1"/>
    <property type="molecule type" value="Genomic_DNA"/>
</dbReference>
<gene>
    <name evidence="7" type="ORF">M2A_0594</name>
</gene>
<comment type="similarity">
    <text evidence="1">Belongs to the enoyl-CoA hydratase/isomerase family.</text>
</comment>
<evidence type="ECO:0000313" key="7">
    <source>
        <dbReference type="EMBL" id="GAK44095.1"/>
    </source>
</evidence>
<dbReference type="InterPro" id="IPR014748">
    <property type="entry name" value="Enoyl-CoA_hydra_C"/>
</dbReference>
<dbReference type="PANTHER" id="PTHR43602:SF1">
    <property type="entry name" value="ENOYL-COA HYDRATASE DOMAIN-CONTAINING PROTEIN 3, MITOCHONDRIAL"/>
    <property type="match status" value="1"/>
</dbReference>